<sequence>MTTAGIRLVRCPKCREVLPELPNVPLYMCGGCGVVLQAKNRKNGKSVNSGSLEMSTSQKNQLEHGSEDVKSISSVQVEKNCDKKECSPDLNAKEQVESAECSIEPSGESRNFLNVISSGESKEYSSGLSAKQKLENQLEHDSEDVKSISSVQMENYFDKKICLPDLNAKEQVESADCNIEASGRSGNFLSGVSFVESEECSSDLSAKEQLENQFEHDSEDVKKNSSVQMENYSDLKECSPDLNTKEQVESADCSIEPSGESRNFLNGVSSGESEEWSSDLIVKEQLENQVEHDSEHVKPTSSVQMGNYCDRKECSPDLNVKEQVETADCNIEPSGGSRNLNGVSSGESEECPSDLIVKEQLDNQVELDSKDVKPTSSVQMESYCDKKECSPDLNAKEQVESADCSIEPSGGSRNFLNGVSSGESEECSSDLMAKEQLENQFEHGSEDVKPTCSVQVENYSDKKECSPDLNAKEQVESADCSIDPSGGSRNFLNGVSSGELGECSSDLNVKEQLENQFEYDSEDVKSTSSVQMENYCDKKECLPDLYAMEQVEYADCSIEPSGGSTNFLNGFSSGDSEECSSDLSAKEQIDSTDCSIEPSGSRNFLNEFSSGDSLIFDNGKEQIESGDCTIKRSESRSFSKEVPSSDFRYEREEKSSKARRKTRTDENDESRSTDSQLSSLGKSSSFIAQRQSDESNPVEMNFTSLNKQLQQSQKISHSESDHTKPVETVEALGTIDNGNISEELSVTPGDISKSPTARSSHAYYDGSVSSFDEWDDHVPEQPSYLPKRSWFKHQVVAGSPSNKERPRREDWLTNKKIGNNSEVQHQARKLLSMPSGQKHGLAVMERLKWEKFRIQAQGQVGSSESDGLHPIKNSMISERERFWARESSQRGIPTVYENGSPLNHGNEELLCCTNACSSSKVDYFEQMELLRKVDELRDQLSRSYNQIGMPNARFSARSTQQEKQKQLCYSYEQLDSKGPHCYDANYHRHPSAPYWPRKNGCQQCGFSQNGCQNCEFSEMIFSGQGTNCRNHVGYSCYHCFPEGGQRMTQLPSSSSCCNNGLFGDHSAHMCYKPYGSSSATPQKHINSSLRGHQMYSQDQAFMDHDGQKKYHQDRHQPTKRHCRPLAGGAPFIICYRCYALLQLPEDFILQKKIHQLQCSACSQILKFSLQNRTHIVPYNQTSVEPSPSEVDNSSNSTTGRDFVYVSHALDYPQGELVSYSEDCGPSIRKSCSTESDRPYPILQGNADDKEQPSGSYSEAKVEGKSKSEFKQSGNKHKTSMEASESTSASSYAVKVKSSSLEGEVVPRLSSSPLHQLMGYSSPSEIINES</sequence>
<feature type="compositionally biased region" description="Basic and acidic residues" evidence="1">
    <location>
        <begin position="626"/>
        <end position="639"/>
    </location>
</feature>
<dbReference type="InterPro" id="IPR040244">
    <property type="entry name" value="EDR4-like"/>
</dbReference>
<dbReference type="Pfam" id="PF22910">
    <property type="entry name" value="EDR4-like_1st"/>
    <property type="match status" value="1"/>
</dbReference>
<name>A0A9Q0KYW2_9MAGN</name>
<feature type="compositionally biased region" description="Low complexity" evidence="1">
    <location>
        <begin position="1280"/>
        <end position="1299"/>
    </location>
</feature>
<evidence type="ECO:0000259" key="2">
    <source>
        <dbReference type="Pfam" id="PF11331"/>
    </source>
</evidence>
<feature type="compositionally biased region" description="Low complexity" evidence="1">
    <location>
        <begin position="673"/>
        <end position="685"/>
    </location>
</feature>
<dbReference type="PANTHER" id="PTHR31105">
    <property type="entry name" value="EXTRA-LARGE G-PROTEIN-LIKE"/>
    <property type="match status" value="1"/>
</dbReference>
<feature type="region of interest" description="Disordered" evidence="1">
    <location>
        <begin position="626"/>
        <end position="696"/>
    </location>
</feature>
<organism evidence="4 5">
    <name type="scientific">Protea cynaroides</name>
    <dbReference type="NCBI Taxonomy" id="273540"/>
    <lineage>
        <taxon>Eukaryota</taxon>
        <taxon>Viridiplantae</taxon>
        <taxon>Streptophyta</taxon>
        <taxon>Embryophyta</taxon>
        <taxon>Tracheophyta</taxon>
        <taxon>Spermatophyta</taxon>
        <taxon>Magnoliopsida</taxon>
        <taxon>Proteales</taxon>
        <taxon>Proteaceae</taxon>
        <taxon>Protea</taxon>
    </lineage>
</organism>
<feature type="compositionally biased region" description="Basic and acidic residues" evidence="1">
    <location>
        <begin position="233"/>
        <end position="248"/>
    </location>
</feature>
<feature type="compositionally biased region" description="Basic and acidic residues" evidence="1">
    <location>
        <begin position="663"/>
        <end position="672"/>
    </location>
</feature>
<feature type="compositionally biased region" description="Polar residues" evidence="1">
    <location>
        <begin position="336"/>
        <end position="346"/>
    </location>
</feature>
<feature type="region of interest" description="Disordered" evidence="1">
    <location>
        <begin position="1229"/>
        <end position="1329"/>
    </location>
</feature>
<dbReference type="InterPro" id="IPR021480">
    <property type="entry name" value="Zinc_ribbon_12"/>
</dbReference>
<dbReference type="OrthoDB" id="1930285at2759"/>
<accession>A0A9Q0KYW2</accession>
<dbReference type="PANTHER" id="PTHR31105:SF38">
    <property type="entry name" value="PROTEIN ENHANCED DISEASE RESISTANCE 4"/>
    <property type="match status" value="1"/>
</dbReference>
<feature type="region of interest" description="Disordered" evidence="1">
    <location>
        <begin position="400"/>
        <end position="429"/>
    </location>
</feature>
<comment type="caution">
    <text evidence="4">The sequence shown here is derived from an EMBL/GenBank/DDBJ whole genome shotgun (WGS) entry which is preliminary data.</text>
</comment>
<feature type="compositionally biased region" description="Basic and acidic residues" evidence="1">
    <location>
        <begin position="205"/>
        <end position="223"/>
    </location>
</feature>
<evidence type="ECO:0000313" key="4">
    <source>
        <dbReference type="EMBL" id="KAJ4979211.1"/>
    </source>
</evidence>
<feature type="region of interest" description="Disordered" evidence="1">
    <location>
        <begin position="204"/>
        <end position="308"/>
    </location>
</feature>
<feature type="region of interest" description="Disordered" evidence="1">
    <location>
        <begin position="43"/>
        <end position="69"/>
    </location>
</feature>
<feature type="domain" description="Enhanced disease resistance 4-like N-terminal" evidence="3">
    <location>
        <begin position="6"/>
        <end position="38"/>
    </location>
</feature>
<evidence type="ECO:0000256" key="1">
    <source>
        <dbReference type="SAM" id="MobiDB-lite"/>
    </source>
</evidence>
<feature type="region of interest" description="Disordered" evidence="1">
    <location>
        <begin position="1178"/>
        <end position="1197"/>
    </location>
</feature>
<keyword evidence="5" id="KW-1185">Reference proteome</keyword>
<dbReference type="EMBL" id="JAMYWD010000002">
    <property type="protein sequence ID" value="KAJ4979211.1"/>
    <property type="molecule type" value="Genomic_DNA"/>
</dbReference>
<feature type="domain" description="Probable zinc-ribbon" evidence="2">
    <location>
        <begin position="1126"/>
        <end position="1169"/>
    </location>
</feature>
<gene>
    <name evidence="4" type="ORF">NE237_009991</name>
</gene>
<feature type="compositionally biased region" description="Polar residues" evidence="1">
    <location>
        <begin position="45"/>
        <end position="60"/>
    </location>
</feature>
<dbReference type="InterPro" id="IPR055126">
    <property type="entry name" value="EDR4-like_N"/>
</dbReference>
<evidence type="ECO:0000259" key="3">
    <source>
        <dbReference type="Pfam" id="PF22910"/>
    </source>
</evidence>
<feature type="compositionally biased region" description="Basic and acidic residues" evidence="1">
    <location>
        <begin position="1259"/>
        <end position="1269"/>
    </location>
</feature>
<dbReference type="Proteomes" id="UP001141806">
    <property type="component" value="Unassembled WGS sequence"/>
</dbReference>
<evidence type="ECO:0008006" key="6">
    <source>
        <dbReference type="Google" id="ProtNLM"/>
    </source>
</evidence>
<feature type="region of interest" description="Disordered" evidence="1">
    <location>
        <begin position="329"/>
        <end position="351"/>
    </location>
</feature>
<feature type="compositionally biased region" description="Basic and acidic residues" evidence="1">
    <location>
        <begin position="281"/>
        <end position="298"/>
    </location>
</feature>
<feature type="compositionally biased region" description="Polar residues" evidence="1">
    <location>
        <begin position="1308"/>
        <end position="1329"/>
    </location>
</feature>
<dbReference type="GO" id="GO:1900150">
    <property type="term" value="P:regulation of defense response to fungus"/>
    <property type="evidence" value="ECO:0007669"/>
    <property type="project" value="InterPro"/>
</dbReference>
<feature type="compositionally biased region" description="Basic and acidic residues" evidence="1">
    <location>
        <begin position="647"/>
        <end position="656"/>
    </location>
</feature>
<protein>
    <recommendedName>
        <fullName evidence="6">Zinc-ribbon domain-containing protein</fullName>
    </recommendedName>
</protein>
<proteinExistence type="predicted"/>
<reference evidence="4" key="1">
    <citation type="journal article" date="2023" name="Plant J.">
        <title>The genome of the king protea, Protea cynaroides.</title>
        <authorList>
            <person name="Chang J."/>
            <person name="Duong T.A."/>
            <person name="Schoeman C."/>
            <person name="Ma X."/>
            <person name="Roodt D."/>
            <person name="Barker N."/>
            <person name="Li Z."/>
            <person name="Van de Peer Y."/>
            <person name="Mizrachi E."/>
        </authorList>
    </citation>
    <scope>NUCLEOTIDE SEQUENCE</scope>
    <source>
        <tissue evidence="4">Young leaves</tissue>
    </source>
</reference>
<dbReference type="Pfam" id="PF11331">
    <property type="entry name" value="Zn_ribbon_12"/>
    <property type="match status" value="1"/>
</dbReference>
<evidence type="ECO:0000313" key="5">
    <source>
        <dbReference type="Proteomes" id="UP001141806"/>
    </source>
</evidence>